<name>A0A1M7Y2C5_9BACT</name>
<feature type="domain" description="FAD-binding" evidence="1">
    <location>
        <begin position="84"/>
        <end position="125"/>
    </location>
</feature>
<evidence type="ECO:0000313" key="4">
    <source>
        <dbReference type="Proteomes" id="UP000184603"/>
    </source>
</evidence>
<dbReference type="Pfam" id="PF21688">
    <property type="entry name" value="FAD-depend_C"/>
    <property type="match status" value="1"/>
</dbReference>
<organism evidence="3 4">
    <name type="scientific">Desulfopila aestuarii DSM 18488</name>
    <dbReference type="NCBI Taxonomy" id="1121416"/>
    <lineage>
        <taxon>Bacteria</taxon>
        <taxon>Pseudomonadati</taxon>
        <taxon>Thermodesulfobacteriota</taxon>
        <taxon>Desulfobulbia</taxon>
        <taxon>Desulfobulbales</taxon>
        <taxon>Desulfocapsaceae</taxon>
        <taxon>Desulfopila</taxon>
    </lineage>
</organism>
<dbReference type="AlphaFoldDB" id="A0A1M7Y2C5"/>
<dbReference type="InterPro" id="IPR049516">
    <property type="entry name" value="FAD-depend_C"/>
</dbReference>
<evidence type="ECO:0000313" key="3">
    <source>
        <dbReference type="EMBL" id="SHO45840.1"/>
    </source>
</evidence>
<feature type="domain" description="FAD-dependent protein C-terminal" evidence="2">
    <location>
        <begin position="268"/>
        <end position="460"/>
    </location>
</feature>
<dbReference type="Gene3D" id="3.30.70.2700">
    <property type="match status" value="1"/>
</dbReference>
<dbReference type="OrthoDB" id="9772594at2"/>
<dbReference type="PIRSF" id="PIRSF038984">
    <property type="entry name" value="FAD_binding_protein"/>
    <property type="match status" value="1"/>
</dbReference>
<keyword evidence="4" id="KW-1185">Reference proteome</keyword>
<sequence length="513" mass="55638">MGFQEITLQLPTDYTEDLLRSAISKQLGIREFSYTIESKSLDARKKSNIHWLIKIGAVADALPDISPAPQPVLEIPTLKSPGTALVVGSGPAGIFGALVLQRAGFRTLLIERGAKVDKRASSIKQFESSGVFSTVGNYAFGEGGAGTFSDGKLTSRTKNIVAEKNFIIESYIRAGAPPEISYLSHPHLGTDNLRHIVVKLRREFENLGGEIRFETMLTNLHIDNGRVVGAATTAGGFDPDVVLIAPGHSAHETYRMLIERGVQFRTKNFAIGSRIEHPQELINSAQWGRPALPGVKAAEYRLTASEKNCLPVFTFCMCPGGTVVPATAYSDTNIVNGMSRYRRDGRFANAACVAGVNLNELLGKVVSPLEALDWLGTLEQKFYQHSSRYQAPFATISGFIDKKLPKRSSDTSYPLGLDPAPLWDMLPQPVSHSLAHGLKVFSRKLKGFETGIILGLESKTSSPLQTLRDDSRRCQGFINLYLAGEGSGWSGGIISSGVDGIRTAMAIIRNTGT</sequence>
<gene>
    <name evidence="3" type="ORF">SAMN02745220_01231</name>
</gene>
<evidence type="ECO:0000259" key="1">
    <source>
        <dbReference type="Pfam" id="PF01494"/>
    </source>
</evidence>
<dbReference type="PANTHER" id="PTHR42842:SF3">
    <property type="entry name" value="FAD_NAD(P)-BINDING OXIDOREDUCTASE FAMILY PROTEIN"/>
    <property type="match status" value="1"/>
</dbReference>
<accession>A0A1M7Y2C5</accession>
<dbReference type="SUPFAM" id="SSF51905">
    <property type="entry name" value="FAD/NAD(P)-binding domain"/>
    <property type="match status" value="1"/>
</dbReference>
<dbReference type="STRING" id="1121416.SAMN02745220_01231"/>
<reference evidence="3 4" key="1">
    <citation type="submission" date="2016-12" db="EMBL/GenBank/DDBJ databases">
        <authorList>
            <person name="Song W.-J."/>
            <person name="Kurnit D.M."/>
        </authorList>
    </citation>
    <scope>NUCLEOTIDE SEQUENCE [LARGE SCALE GENOMIC DNA]</scope>
    <source>
        <strain evidence="3 4">DSM 18488</strain>
    </source>
</reference>
<dbReference type="EMBL" id="FRFE01000004">
    <property type="protein sequence ID" value="SHO45840.1"/>
    <property type="molecule type" value="Genomic_DNA"/>
</dbReference>
<dbReference type="PANTHER" id="PTHR42842">
    <property type="entry name" value="FAD/NAD(P)-BINDING OXIDOREDUCTASE"/>
    <property type="match status" value="1"/>
</dbReference>
<evidence type="ECO:0000259" key="2">
    <source>
        <dbReference type="Pfam" id="PF21688"/>
    </source>
</evidence>
<dbReference type="InterPro" id="IPR002938">
    <property type="entry name" value="FAD-bd"/>
</dbReference>
<dbReference type="Gene3D" id="3.50.50.60">
    <property type="entry name" value="FAD/NAD(P)-binding domain"/>
    <property type="match status" value="2"/>
</dbReference>
<dbReference type="RefSeq" id="WP_073612567.1">
    <property type="nucleotide sequence ID" value="NZ_FRFE01000004.1"/>
</dbReference>
<dbReference type="Proteomes" id="UP000184603">
    <property type="component" value="Unassembled WGS sequence"/>
</dbReference>
<dbReference type="GO" id="GO:0071949">
    <property type="term" value="F:FAD binding"/>
    <property type="evidence" value="ECO:0007669"/>
    <property type="project" value="InterPro"/>
</dbReference>
<dbReference type="InterPro" id="IPR036188">
    <property type="entry name" value="FAD/NAD-bd_sf"/>
</dbReference>
<protein>
    <submittedName>
        <fullName evidence="3">Uncharacterized protein</fullName>
    </submittedName>
</protein>
<dbReference type="Pfam" id="PF01494">
    <property type="entry name" value="FAD_binding_3"/>
    <property type="match status" value="1"/>
</dbReference>
<dbReference type="InterPro" id="IPR028348">
    <property type="entry name" value="FAD-binding_protein"/>
</dbReference>
<proteinExistence type="predicted"/>